<dbReference type="Proteomes" id="UP000015104">
    <property type="component" value="Unassembled WGS sequence"/>
</dbReference>
<protein>
    <submittedName>
        <fullName evidence="2">Uncharacterized protein</fullName>
    </submittedName>
</protein>
<dbReference type="EMBL" id="CAEY01000449">
    <property type="status" value="NOT_ANNOTATED_CDS"/>
    <property type="molecule type" value="Genomic_DNA"/>
</dbReference>
<name>T1JRH5_TETUR</name>
<proteinExistence type="predicted"/>
<evidence type="ECO:0000313" key="2">
    <source>
        <dbReference type="EnsemblMetazoa" id="tetur01g06910.1"/>
    </source>
</evidence>
<dbReference type="STRING" id="32264.T1JRH5"/>
<dbReference type="AlphaFoldDB" id="T1JRH5"/>
<keyword evidence="3" id="KW-1185">Reference proteome</keyword>
<accession>T1JRH5</accession>
<dbReference type="EnsemblMetazoa" id="tetur01g06910.1">
    <property type="protein sequence ID" value="tetur01g06910.1"/>
    <property type="gene ID" value="tetur01g06910"/>
</dbReference>
<keyword evidence="1" id="KW-0175">Coiled coil</keyword>
<reference evidence="3" key="1">
    <citation type="submission" date="2011-08" db="EMBL/GenBank/DDBJ databases">
        <authorList>
            <person name="Rombauts S."/>
        </authorList>
    </citation>
    <scope>NUCLEOTIDE SEQUENCE</scope>
    <source>
        <strain evidence="3">London</strain>
    </source>
</reference>
<sequence length="164" mass="19101">MCVNSLSTEATRFFRALGFIQDDISECRLRPLLSRKMVSPVETSLSTLLFYYPSYRVNSVSMFSNDSLWFDVSLKSISDEIDFWRERSVESYHDQITLVLRLKSEIVKLHNQLRQRDKQLKEIKQENKELRHIVTQSNAMAAISTIDELGSLFESIKDLCSVVR</sequence>
<dbReference type="HOGENOM" id="CLU_1621137_0_0_1"/>
<evidence type="ECO:0000256" key="1">
    <source>
        <dbReference type="SAM" id="Coils"/>
    </source>
</evidence>
<feature type="coiled-coil region" evidence="1">
    <location>
        <begin position="106"/>
        <end position="140"/>
    </location>
</feature>
<organism evidence="2 3">
    <name type="scientific">Tetranychus urticae</name>
    <name type="common">Two-spotted spider mite</name>
    <dbReference type="NCBI Taxonomy" id="32264"/>
    <lineage>
        <taxon>Eukaryota</taxon>
        <taxon>Metazoa</taxon>
        <taxon>Ecdysozoa</taxon>
        <taxon>Arthropoda</taxon>
        <taxon>Chelicerata</taxon>
        <taxon>Arachnida</taxon>
        <taxon>Acari</taxon>
        <taxon>Acariformes</taxon>
        <taxon>Trombidiformes</taxon>
        <taxon>Prostigmata</taxon>
        <taxon>Eleutherengona</taxon>
        <taxon>Raphignathae</taxon>
        <taxon>Tetranychoidea</taxon>
        <taxon>Tetranychidae</taxon>
        <taxon>Tetranychus</taxon>
    </lineage>
</organism>
<evidence type="ECO:0000313" key="3">
    <source>
        <dbReference type="Proteomes" id="UP000015104"/>
    </source>
</evidence>
<reference evidence="2" key="2">
    <citation type="submission" date="2015-06" db="UniProtKB">
        <authorList>
            <consortium name="EnsemblMetazoa"/>
        </authorList>
    </citation>
    <scope>IDENTIFICATION</scope>
</reference>